<evidence type="ECO:0000256" key="9">
    <source>
        <dbReference type="ARBA" id="ARBA00023180"/>
    </source>
</evidence>
<dbReference type="GO" id="GO:0042277">
    <property type="term" value="F:peptide binding"/>
    <property type="evidence" value="ECO:0007669"/>
    <property type="project" value="TreeGrafter"/>
</dbReference>
<keyword evidence="5" id="KW-0297">G-protein coupled receptor</keyword>
<dbReference type="Pfam" id="PF00001">
    <property type="entry name" value="7tm_1"/>
    <property type="match status" value="2"/>
</dbReference>
<dbReference type="PANTHER" id="PTHR24241:SF82">
    <property type="entry name" value="NEUROPEPTIDE FF RECEPTOR 1-RELATED"/>
    <property type="match status" value="1"/>
</dbReference>
<dbReference type="InterPro" id="IPR000276">
    <property type="entry name" value="GPCR_Rhodpsn"/>
</dbReference>
<evidence type="ECO:0000256" key="2">
    <source>
        <dbReference type="ARBA" id="ARBA00022475"/>
    </source>
</evidence>
<feature type="transmembrane region" description="Helical" evidence="12">
    <location>
        <begin position="172"/>
        <end position="196"/>
    </location>
</feature>
<dbReference type="GO" id="GO:0005886">
    <property type="term" value="C:plasma membrane"/>
    <property type="evidence" value="ECO:0007669"/>
    <property type="project" value="UniProtKB-SubCell"/>
</dbReference>
<dbReference type="GO" id="GO:0008188">
    <property type="term" value="F:neuropeptide receptor activity"/>
    <property type="evidence" value="ECO:0007669"/>
    <property type="project" value="InterPro"/>
</dbReference>
<sequence>MSGDIMRNQTTGNGSLDAANSTYLPYYLHSVSVSAGYVLFNLLVLLLCVGGNALVCLVVLRNRSMRSVINLFILNLAVSDLLVGIFCVPTTLIDSLITSLWALCTRSGTGRVPITALLAILLIWLLAFAIIFPSAATLTVMHLQDTYMVQGNQTYPLFVCYEDWPRPRLQRIYTTVIFVHVYLAPLGLISVMYGYISVKLVSKLQQAGLAEGGINLVIYGFYNENFRRGFQAVVVCHSCVPMEAPTSSGCCWSALPPNKVSSRNPGVSARSLPHTDQRLTVFPRGMPPGIQGILLEGINRIAAPNQ</sequence>
<reference evidence="14 15" key="1">
    <citation type="submission" date="2015-08" db="EMBL/GenBank/DDBJ databases">
        <title>The genome of the Asian arowana (Scleropages formosus).</title>
        <authorList>
            <person name="Tan M.H."/>
            <person name="Gan H.M."/>
            <person name="Croft L.J."/>
            <person name="Austin C.M."/>
        </authorList>
    </citation>
    <scope>NUCLEOTIDE SEQUENCE [LARGE SCALE GENOMIC DNA]</scope>
    <source>
        <strain evidence="14">Aro1</strain>
    </source>
</reference>
<evidence type="ECO:0000256" key="11">
    <source>
        <dbReference type="ARBA" id="ARBA00025478"/>
    </source>
</evidence>
<feature type="transmembrane region" description="Helical" evidence="12">
    <location>
        <begin position="35"/>
        <end position="60"/>
    </location>
</feature>
<evidence type="ECO:0000256" key="7">
    <source>
        <dbReference type="ARBA" id="ARBA00023157"/>
    </source>
</evidence>
<comment type="subcellular location">
    <subcellularLocation>
        <location evidence="1">Cell membrane</location>
        <topology evidence="1">Multi-pass membrane protein</topology>
    </subcellularLocation>
</comment>
<keyword evidence="2" id="KW-1003">Cell membrane</keyword>
<proteinExistence type="predicted"/>
<name>A0A0P7W6G7_SCLFO</name>
<organism evidence="14 15">
    <name type="scientific">Scleropages formosus</name>
    <name type="common">Asian bonytongue</name>
    <name type="synonym">Osteoglossum formosum</name>
    <dbReference type="NCBI Taxonomy" id="113540"/>
    <lineage>
        <taxon>Eukaryota</taxon>
        <taxon>Metazoa</taxon>
        <taxon>Chordata</taxon>
        <taxon>Craniata</taxon>
        <taxon>Vertebrata</taxon>
        <taxon>Euteleostomi</taxon>
        <taxon>Actinopterygii</taxon>
        <taxon>Neopterygii</taxon>
        <taxon>Teleostei</taxon>
        <taxon>Osteoglossocephala</taxon>
        <taxon>Osteoglossomorpha</taxon>
        <taxon>Osteoglossiformes</taxon>
        <taxon>Osteoglossidae</taxon>
        <taxon>Scleropages</taxon>
    </lineage>
</organism>
<feature type="transmembrane region" description="Helical" evidence="12">
    <location>
        <begin position="112"/>
        <end position="132"/>
    </location>
</feature>
<accession>A0A0P7W6G7</accession>
<feature type="non-terminal residue" evidence="14">
    <location>
        <position position="306"/>
    </location>
</feature>
<evidence type="ECO:0000256" key="5">
    <source>
        <dbReference type="ARBA" id="ARBA00023040"/>
    </source>
</evidence>
<evidence type="ECO:0000256" key="1">
    <source>
        <dbReference type="ARBA" id="ARBA00004651"/>
    </source>
</evidence>
<keyword evidence="4 12" id="KW-1133">Transmembrane helix</keyword>
<dbReference type="PANTHER" id="PTHR24241">
    <property type="entry name" value="NEUROPEPTIDE RECEPTOR-RELATED G-PROTEIN COUPLED RECEPTOR"/>
    <property type="match status" value="1"/>
</dbReference>
<evidence type="ECO:0000259" key="13">
    <source>
        <dbReference type="PROSITE" id="PS50262"/>
    </source>
</evidence>
<feature type="transmembrane region" description="Helical" evidence="12">
    <location>
        <begin position="72"/>
        <end position="92"/>
    </location>
</feature>
<dbReference type="GO" id="GO:0032870">
    <property type="term" value="P:cellular response to hormone stimulus"/>
    <property type="evidence" value="ECO:0007669"/>
    <property type="project" value="TreeGrafter"/>
</dbReference>
<evidence type="ECO:0000256" key="10">
    <source>
        <dbReference type="ARBA" id="ARBA00023224"/>
    </source>
</evidence>
<dbReference type="InterPro" id="IPR017452">
    <property type="entry name" value="GPCR_Rhodpsn_7TM"/>
</dbReference>
<dbReference type="SUPFAM" id="SSF81321">
    <property type="entry name" value="Family A G protein-coupled receptor-like"/>
    <property type="match status" value="1"/>
</dbReference>
<dbReference type="AlphaFoldDB" id="A0A0P7W6G7"/>
<dbReference type="Gene3D" id="1.20.1070.10">
    <property type="entry name" value="Rhodopsin 7-helix transmembrane proteins"/>
    <property type="match status" value="2"/>
</dbReference>
<dbReference type="PRINTS" id="PR01570">
    <property type="entry name" value="NPFFRECEPTOR"/>
</dbReference>
<dbReference type="STRING" id="113540.ENSSFOP00015008029"/>
<protein>
    <recommendedName>
        <fullName evidence="13">G-protein coupled receptors family 1 profile domain-containing protein</fullName>
    </recommendedName>
</protein>
<feature type="domain" description="G-protein coupled receptors family 1 profile" evidence="13">
    <location>
        <begin position="51"/>
        <end position="157"/>
    </location>
</feature>
<keyword evidence="7" id="KW-1015">Disulfide bond</keyword>
<gene>
    <name evidence="14" type="ORF">Z043_123895</name>
</gene>
<dbReference type="PROSITE" id="PS50262">
    <property type="entry name" value="G_PROTEIN_RECEP_F1_2"/>
    <property type="match status" value="1"/>
</dbReference>
<evidence type="ECO:0000256" key="3">
    <source>
        <dbReference type="ARBA" id="ARBA00022692"/>
    </source>
</evidence>
<dbReference type="PRINTS" id="PR00237">
    <property type="entry name" value="GPCRRHODOPSN"/>
</dbReference>
<dbReference type="Proteomes" id="UP000034805">
    <property type="component" value="Unassembled WGS sequence"/>
</dbReference>
<evidence type="ECO:0000313" key="15">
    <source>
        <dbReference type="Proteomes" id="UP000034805"/>
    </source>
</evidence>
<comment type="caution">
    <text evidence="14">The sequence shown here is derived from an EMBL/GenBank/DDBJ whole genome shotgun (WGS) entry which is preliminary data.</text>
</comment>
<evidence type="ECO:0000256" key="6">
    <source>
        <dbReference type="ARBA" id="ARBA00023136"/>
    </source>
</evidence>
<evidence type="ECO:0000256" key="4">
    <source>
        <dbReference type="ARBA" id="ARBA00022989"/>
    </source>
</evidence>
<keyword evidence="8" id="KW-0675">Receptor</keyword>
<evidence type="ECO:0000256" key="8">
    <source>
        <dbReference type="ARBA" id="ARBA00023170"/>
    </source>
</evidence>
<comment type="function">
    <text evidence="11">Receptor for NPAF (A-18-F-amide) and NPFF (F-8-F-amide) neuropeptides, also known as morphine-modulating peptides. Can also be activated by a variety of naturally occurring or synthetic FMRF-amide like ligands. This receptor mediates its action by association with G proteins that activate a phosphatidylinositol-calcium second messenger system.</text>
</comment>
<evidence type="ECO:0000256" key="12">
    <source>
        <dbReference type="SAM" id="Phobius"/>
    </source>
</evidence>
<dbReference type="EMBL" id="JARO02014245">
    <property type="protein sequence ID" value="KPP58293.1"/>
    <property type="molecule type" value="Genomic_DNA"/>
</dbReference>
<keyword evidence="10" id="KW-0807">Transducer</keyword>
<keyword evidence="9" id="KW-0325">Glycoprotein</keyword>
<keyword evidence="6 12" id="KW-0472">Membrane</keyword>
<evidence type="ECO:0000313" key="14">
    <source>
        <dbReference type="EMBL" id="KPP58293.1"/>
    </source>
</evidence>
<dbReference type="InterPro" id="IPR005395">
    <property type="entry name" value="NPFF_rcpt"/>
</dbReference>
<keyword evidence="3 12" id="KW-0812">Transmembrane</keyword>